<protein>
    <submittedName>
        <fullName evidence="2">Uncharacterized protein</fullName>
    </submittedName>
</protein>
<evidence type="ECO:0000256" key="1">
    <source>
        <dbReference type="SAM" id="Coils"/>
    </source>
</evidence>
<sequence length="291" mass="32865">MKKYILIFTVFSLLVSCNQKKLNQLSQENAELKEEAAENDSTINEFIQTINEIEANLAMIKEKEDMINRSTQSNENPNNARAAIIQDLKTINTLMEENKQKIASLSEKVNNSDIKLGEFNQMVKSLNSRLEERKTEITQMQDELALLAKEKEMLTVTVDTLETKVSDLSLVNQIKTDSINQQIKALNTAYVTSGTYKDLKEKGVIDKEGGIIGIGSVKKLAEDFNKEIFEKIDISQTKAIPLNGKKATVITSHPSESYRLNSEDGNNLDSLYISDPRAFWKASKYLVILYE</sequence>
<gene>
    <name evidence="2" type="ORF">ACFFUR_10235</name>
</gene>
<name>A0ABV5J688_9BACT</name>
<keyword evidence="3" id="KW-1185">Reference proteome</keyword>
<reference evidence="2 3" key="1">
    <citation type="submission" date="2024-09" db="EMBL/GenBank/DDBJ databases">
        <authorList>
            <person name="Sun Q."/>
            <person name="Mori K."/>
        </authorList>
    </citation>
    <scope>NUCLEOTIDE SEQUENCE [LARGE SCALE GENOMIC DNA]</scope>
    <source>
        <strain evidence="2 3">CECT 7682</strain>
    </source>
</reference>
<keyword evidence="1" id="KW-0175">Coiled coil</keyword>
<comment type="caution">
    <text evidence="2">The sequence shown here is derived from an EMBL/GenBank/DDBJ whole genome shotgun (WGS) entry which is preliminary data.</text>
</comment>
<feature type="coiled-coil region" evidence="1">
    <location>
        <begin position="88"/>
        <end position="150"/>
    </location>
</feature>
<dbReference type="RefSeq" id="WP_290249570.1">
    <property type="nucleotide sequence ID" value="NZ_JAUFQT010000002.1"/>
</dbReference>
<evidence type="ECO:0000313" key="2">
    <source>
        <dbReference type="EMBL" id="MFB9212186.1"/>
    </source>
</evidence>
<dbReference type="PROSITE" id="PS51257">
    <property type="entry name" value="PROKAR_LIPOPROTEIN"/>
    <property type="match status" value="1"/>
</dbReference>
<dbReference type="EMBL" id="JBHMEW010000058">
    <property type="protein sequence ID" value="MFB9212186.1"/>
    <property type="molecule type" value="Genomic_DNA"/>
</dbReference>
<feature type="coiled-coil region" evidence="1">
    <location>
        <begin position="15"/>
        <end position="63"/>
    </location>
</feature>
<organism evidence="2 3">
    <name type="scientific">Echinicola jeungdonensis</name>
    <dbReference type="NCBI Taxonomy" id="709343"/>
    <lineage>
        <taxon>Bacteria</taxon>
        <taxon>Pseudomonadati</taxon>
        <taxon>Bacteroidota</taxon>
        <taxon>Cytophagia</taxon>
        <taxon>Cytophagales</taxon>
        <taxon>Cyclobacteriaceae</taxon>
        <taxon>Echinicola</taxon>
    </lineage>
</organism>
<dbReference type="Proteomes" id="UP001589654">
    <property type="component" value="Unassembled WGS sequence"/>
</dbReference>
<evidence type="ECO:0000313" key="3">
    <source>
        <dbReference type="Proteomes" id="UP001589654"/>
    </source>
</evidence>
<accession>A0ABV5J688</accession>
<proteinExistence type="predicted"/>